<dbReference type="Gene3D" id="3.90.20.20">
    <property type="match status" value="1"/>
</dbReference>
<comment type="subcellular location">
    <subcellularLocation>
        <location evidence="1">Cytoplasm</location>
    </subcellularLocation>
    <subcellularLocation>
        <location evidence="7">Mitochondrion matrix</location>
    </subcellularLocation>
</comment>
<dbReference type="Proteomes" id="UP000015453">
    <property type="component" value="Unassembled WGS sequence"/>
</dbReference>
<evidence type="ECO:0000313" key="9">
    <source>
        <dbReference type="EMBL" id="EPS60511.1"/>
    </source>
</evidence>
<comment type="function">
    <text evidence="7">Essential component of the PAM complex, a complex required for the translocation of transit peptide-containing proteins from the inner membrane into the mitochondrial matrix in an ATP-dependent manner.</text>
</comment>
<keyword evidence="7" id="KW-0496">Mitochondrion</keyword>
<dbReference type="HAMAP" id="MF_01151">
    <property type="entry name" value="GrpE"/>
    <property type="match status" value="1"/>
</dbReference>
<comment type="similarity">
    <text evidence="2 8">Belongs to the GrpE family.</text>
</comment>
<dbReference type="SUPFAM" id="SSF51064">
    <property type="entry name" value="Head domain of nucleotide exchange factor GrpE"/>
    <property type="match status" value="1"/>
</dbReference>
<comment type="subunit">
    <text evidence="3">Homodimer.</text>
</comment>
<sequence>MAAASTNLGVSGHLTLSDYFRRRKPFSRIDFPSSSKGSASIRRKIRFVASSSNQVLDFSIRFRKFSGERIPQLISRQAEARLNSDESMSIKLSAYRNAISAGADESTIIHLQHQISTIETDRTSLALKLSSLSSQISDERRSRIRLQADFDEYRKISEKEASKLRSDARREVIRRMLSIADSFERARGETKAETEAEKRIEGSYRGIYKQFVEVMRSFDVAAVPAGAGKRFDPSVHEAVAREESTELKEGAIIQELRRGFFLGERLLRPAKVKVSSGPHAAAAAAAAGTRSASSMGA</sequence>
<dbReference type="GO" id="GO:0006457">
    <property type="term" value="P:protein folding"/>
    <property type="evidence" value="ECO:0007669"/>
    <property type="project" value="InterPro"/>
</dbReference>
<dbReference type="Gene3D" id="2.30.22.10">
    <property type="entry name" value="Head domain of nucleotide exchange factor GrpE"/>
    <property type="match status" value="1"/>
</dbReference>
<evidence type="ECO:0000256" key="5">
    <source>
        <dbReference type="ARBA" id="ARBA00023016"/>
    </source>
</evidence>
<dbReference type="GO" id="GO:0005759">
    <property type="term" value="C:mitochondrial matrix"/>
    <property type="evidence" value="ECO:0007669"/>
    <property type="project" value="UniProtKB-SubCell"/>
</dbReference>
<evidence type="ECO:0000256" key="8">
    <source>
        <dbReference type="RuleBase" id="RU004478"/>
    </source>
</evidence>
<evidence type="ECO:0000256" key="1">
    <source>
        <dbReference type="ARBA" id="ARBA00004496"/>
    </source>
</evidence>
<comment type="caution">
    <text evidence="9">The sequence shown here is derived from an EMBL/GenBank/DDBJ whole genome shotgun (WGS) entry which is preliminary data.</text>
</comment>
<dbReference type="PANTHER" id="PTHR21237:SF40">
    <property type="entry name" value="CELL CYCLE AND APOPTOSIS REGULATOR PROTEIN 2"/>
    <property type="match status" value="1"/>
</dbReference>
<name>S8C7Z3_9LAMI</name>
<evidence type="ECO:0000256" key="6">
    <source>
        <dbReference type="ARBA" id="ARBA00023186"/>
    </source>
</evidence>
<dbReference type="GO" id="GO:0009507">
    <property type="term" value="C:chloroplast"/>
    <property type="evidence" value="ECO:0007669"/>
    <property type="project" value="TreeGrafter"/>
</dbReference>
<evidence type="ECO:0000256" key="2">
    <source>
        <dbReference type="ARBA" id="ARBA00009054"/>
    </source>
</evidence>
<dbReference type="PROSITE" id="PS01071">
    <property type="entry name" value="GRPE"/>
    <property type="match status" value="1"/>
</dbReference>
<evidence type="ECO:0000256" key="4">
    <source>
        <dbReference type="ARBA" id="ARBA00022490"/>
    </source>
</evidence>
<dbReference type="CDD" id="cd00446">
    <property type="entry name" value="GrpE"/>
    <property type="match status" value="1"/>
</dbReference>
<dbReference type="InterPro" id="IPR013805">
    <property type="entry name" value="GrpE_CC"/>
</dbReference>
<dbReference type="GO" id="GO:0000774">
    <property type="term" value="F:adenyl-nucleotide exchange factor activity"/>
    <property type="evidence" value="ECO:0007669"/>
    <property type="project" value="InterPro"/>
</dbReference>
<evidence type="ECO:0000256" key="3">
    <source>
        <dbReference type="ARBA" id="ARBA00011738"/>
    </source>
</evidence>
<organism evidence="9 10">
    <name type="scientific">Genlisea aurea</name>
    <dbReference type="NCBI Taxonomy" id="192259"/>
    <lineage>
        <taxon>Eukaryota</taxon>
        <taxon>Viridiplantae</taxon>
        <taxon>Streptophyta</taxon>
        <taxon>Embryophyta</taxon>
        <taxon>Tracheophyta</taxon>
        <taxon>Spermatophyta</taxon>
        <taxon>Magnoliopsida</taxon>
        <taxon>eudicotyledons</taxon>
        <taxon>Gunneridae</taxon>
        <taxon>Pentapetalae</taxon>
        <taxon>asterids</taxon>
        <taxon>lamiids</taxon>
        <taxon>Lamiales</taxon>
        <taxon>Lentibulariaceae</taxon>
        <taxon>Genlisea</taxon>
    </lineage>
</organism>
<dbReference type="OrthoDB" id="201635at2759"/>
<gene>
    <name evidence="9" type="ORF">M569_14294</name>
</gene>
<keyword evidence="4" id="KW-0963">Cytoplasm</keyword>
<dbReference type="AlphaFoldDB" id="S8C7Z3"/>
<keyword evidence="6 7" id="KW-0143">Chaperone</keyword>
<dbReference type="SUPFAM" id="SSF58014">
    <property type="entry name" value="Coiled-coil domain of nucleotide exchange factor GrpE"/>
    <property type="match status" value="1"/>
</dbReference>
<dbReference type="InterPro" id="IPR009012">
    <property type="entry name" value="GrpE_head"/>
</dbReference>
<dbReference type="GO" id="GO:0051087">
    <property type="term" value="F:protein-folding chaperone binding"/>
    <property type="evidence" value="ECO:0007669"/>
    <property type="project" value="InterPro"/>
</dbReference>
<evidence type="ECO:0000313" key="10">
    <source>
        <dbReference type="Proteomes" id="UP000015453"/>
    </source>
</evidence>
<protein>
    <recommendedName>
        <fullName evidence="7">GrpE protein homolog</fullName>
    </recommendedName>
</protein>
<dbReference type="GO" id="GO:0042803">
    <property type="term" value="F:protein homodimerization activity"/>
    <property type="evidence" value="ECO:0007669"/>
    <property type="project" value="InterPro"/>
</dbReference>
<dbReference type="GO" id="GO:0051082">
    <property type="term" value="F:unfolded protein binding"/>
    <property type="evidence" value="ECO:0007669"/>
    <property type="project" value="TreeGrafter"/>
</dbReference>
<keyword evidence="5" id="KW-0346">Stress response</keyword>
<accession>S8C7Z3</accession>
<dbReference type="EMBL" id="AUSU01007517">
    <property type="protein sequence ID" value="EPS60511.1"/>
    <property type="molecule type" value="Genomic_DNA"/>
</dbReference>
<keyword evidence="10" id="KW-1185">Reference proteome</keyword>
<dbReference type="Pfam" id="PF01025">
    <property type="entry name" value="GrpE"/>
    <property type="match status" value="1"/>
</dbReference>
<proteinExistence type="inferred from homology"/>
<evidence type="ECO:0000256" key="7">
    <source>
        <dbReference type="RuleBase" id="RU000640"/>
    </source>
</evidence>
<dbReference type="PANTHER" id="PTHR21237">
    <property type="entry name" value="GRPE PROTEIN"/>
    <property type="match status" value="1"/>
</dbReference>
<dbReference type="FunFam" id="2.30.22.10:FF:000001">
    <property type="entry name" value="Protein GrpE"/>
    <property type="match status" value="1"/>
</dbReference>
<reference evidence="9 10" key="1">
    <citation type="journal article" date="2013" name="BMC Genomics">
        <title>The miniature genome of a carnivorous plant Genlisea aurea contains a low number of genes and short non-coding sequences.</title>
        <authorList>
            <person name="Leushkin E.V."/>
            <person name="Sutormin R.A."/>
            <person name="Nabieva E.R."/>
            <person name="Penin A.A."/>
            <person name="Kondrashov A.S."/>
            <person name="Logacheva M.D."/>
        </authorList>
    </citation>
    <scope>NUCLEOTIDE SEQUENCE [LARGE SCALE GENOMIC DNA]</scope>
</reference>
<dbReference type="PRINTS" id="PR00773">
    <property type="entry name" value="GRPEPROTEIN"/>
</dbReference>
<dbReference type="InterPro" id="IPR000740">
    <property type="entry name" value="GrpE"/>
</dbReference>